<reference evidence="1 2" key="1">
    <citation type="journal article" date="2015" name="Nature">
        <title>rRNA introns, odd ribosomes, and small enigmatic genomes across a large radiation of phyla.</title>
        <authorList>
            <person name="Brown C.T."/>
            <person name="Hug L.A."/>
            <person name="Thomas B.C."/>
            <person name="Sharon I."/>
            <person name="Castelle C.J."/>
            <person name="Singh A."/>
            <person name="Wilkins M.J."/>
            <person name="Williams K.H."/>
            <person name="Banfield J.F."/>
        </authorList>
    </citation>
    <scope>NUCLEOTIDE SEQUENCE [LARGE SCALE GENOMIC DNA]</scope>
</reference>
<dbReference type="InterPro" id="IPR014942">
    <property type="entry name" value="AbiEii"/>
</dbReference>
<evidence type="ECO:0000313" key="2">
    <source>
        <dbReference type="Proteomes" id="UP000034508"/>
    </source>
</evidence>
<dbReference type="AlphaFoldDB" id="A0A0G0FHR4"/>
<evidence type="ECO:0000313" key="1">
    <source>
        <dbReference type="EMBL" id="KKQ17422.1"/>
    </source>
</evidence>
<comment type="caution">
    <text evidence="1">The sequence shown here is derived from an EMBL/GenBank/DDBJ whole genome shotgun (WGS) entry which is preliminary data.</text>
</comment>
<name>A0A0G0FHR4_9BACT</name>
<organism evidence="1 2">
    <name type="scientific">Berkelbacteria bacterium GW2011_GWA1_36_9</name>
    <dbReference type="NCBI Taxonomy" id="1618331"/>
    <lineage>
        <taxon>Bacteria</taxon>
        <taxon>Candidatus Berkelbacteria</taxon>
    </lineage>
</organism>
<dbReference type="Gene3D" id="3.10.450.620">
    <property type="entry name" value="JHP933, nucleotidyltransferase-like core domain"/>
    <property type="match status" value="1"/>
</dbReference>
<accession>A0A0G0FHR4</accession>
<sequence>MELINKNPKITQKFYWTGGTVLSEFYLHHRLSEDIDLFCENEEVGQELIEIFLRKNASVLKVKEMRRSQFLGLFSYQLVYSDKESLKVDFNYYPFPRIEKGAKYKNIEIDSLRDIAVNKVHTIATRPRSRDFIDIYFILNKEKYNFDKLLMDAKVKFDWHIDPLDLGSQLMKARDVKDYPRMIKEINHQKWQDFFLKEARKLGENIIKK</sequence>
<dbReference type="Proteomes" id="UP000034508">
    <property type="component" value="Unassembled WGS sequence"/>
</dbReference>
<evidence type="ECO:0008006" key="3">
    <source>
        <dbReference type="Google" id="ProtNLM"/>
    </source>
</evidence>
<proteinExistence type="predicted"/>
<dbReference type="Pfam" id="PF08843">
    <property type="entry name" value="AbiEii"/>
    <property type="match status" value="1"/>
</dbReference>
<dbReference type="EMBL" id="LBSM01000019">
    <property type="protein sequence ID" value="KKQ17422.1"/>
    <property type="molecule type" value="Genomic_DNA"/>
</dbReference>
<gene>
    <name evidence="1" type="ORF">US31_C0019G0009</name>
</gene>
<protein>
    <recommendedName>
        <fullName evidence="3">Nucleotidyl transferase AbiEii/AbiGii toxin family protein</fullName>
    </recommendedName>
</protein>